<dbReference type="GO" id="GO:0003746">
    <property type="term" value="F:translation elongation factor activity"/>
    <property type="evidence" value="ECO:0007669"/>
    <property type="project" value="UniProtKB-UniRule"/>
</dbReference>
<dbReference type="EMBL" id="HBIO01014157">
    <property type="protein sequence ID" value="CAE0466107.1"/>
    <property type="molecule type" value="Transcribed_RNA"/>
</dbReference>
<comment type="function">
    <text evidence="5 6">Associates with the EF-Tu.GDP complex and induces the exchange of GDP to GTP. It remains bound to the aminoacyl-tRNA.EF-Tu.GTP complex up to the GTP hydrolysis stage on the ribosome.</text>
</comment>
<evidence type="ECO:0000256" key="3">
    <source>
        <dbReference type="ARBA" id="ARBA00022768"/>
    </source>
</evidence>
<organism evidence="9">
    <name type="scientific">Chaetoceros debilis</name>
    <dbReference type="NCBI Taxonomy" id="122233"/>
    <lineage>
        <taxon>Eukaryota</taxon>
        <taxon>Sar</taxon>
        <taxon>Stramenopiles</taxon>
        <taxon>Ochrophyta</taxon>
        <taxon>Bacillariophyta</taxon>
        <taxon>Coscinodiscophyceae</taxon>
        <taxon>Chaetocerotophycidae</taxon>
        <taxon>Chaetocerotales</taxon>
        <taxon>Chaetocerotaceae</taxon>
        <taxon>Chaetoceros</taxon>
    </lineage>
</organism>
<dbReference type="Pfam" id="PF00889">
    <property type="entry name" value="EF_TS"/>
    <property type="match status" value="1"/>
</dbReference>
<dbReference type="PANTHER" id="PTHR11741:SF0">
    <property type="entry name" value="ELONGATION FACTOR TS, MITOCHONDRIAL"/>
    <property type="match status" value="1"/>
</dbReference>
<comment type="similarity">
    <text evidence="2 5 6">Belongs to the EF-Ts family.</text>
</comment>
<dbReference type="AlphaFoldDB" id="A0A7S3Q4Y6"/>
<evidence type="ECO:0000256" key="5">
    <source>
        <dbReference type="HAMAP-Rule" id="MF_03135"/>
    </source>
</evidence>
<dbReference type="InterPro" id="IPR036402">
    <property type="entry name" value="EF-Ts_dimer_sf"/>
</dbReference>
<evidence type="ECO:0000256" key="6">
    <source>
        <dbReference type="RuleBase" id="RU000642"/>
    </source>
</evidence>
<dbReference type="PANTHER" id="PTHR11741">
    <property type="entry name" value="ELONGATION FACTOR TS"/>
    <property type="match status" value="1"/>
</dbReference>
<name>A0A7S3Q4Y6_9STRA</name>
<dbReference type="FunFam" id="1.10.8.10:FF:000001">
    <property type="entry name" value="Elongation factor Ts"/>
    <property type="match status" value="1"/>
</dbReference>
<evidence type="ECO:0000313" key="9">
    <source>
        <dbReference type="EMBL" id="CAE0466107.1"/>
    </source>
</evidence>
<evidence type="ECO:0000256" key="1">
    <source>
        <dbReference type="ARBA" id="ARBA00004496"/>
    </source>
</evidence>
<dbReference type="InterPro" id="IPR009060">
    <property type="entry name" value="UBA-like_sf"/>
</dbReference>
<evidence type="ECO:0000259" key="8">
    <source>
        <dbReference type="Pfam" id="PF00889"/>
    </source>
</evidence>
<dbReference type="GO" id="GO:0005739">
    <property type="term" value="C:mitochondrion"/>
    <property type="evidence" value="ECO:0007669"/>
    <property type="project" value="UniProtKB-SubCell"/>
</dbReference>
<dbReference type="InterPro" id="IPR001816">
    <property type="entry name" value="Transl_elong_EFTs/EF1B"/>
</dbReference>
<dbReference type="PROSITE" id="PS01126">
    <property type="entry name" value="EF_TS_1"/>
    <property type="match status" value="1"/>
</dbReference>
<dbReference type="Gene3D" id="1.10.8.10">
    <property type="entry name" value="DNA helicase RuvA subunit, C-terminal domain"/>
    <property type="match status" value="1"/>
</dbReference>
<feature type="domain" description="Translation elongation factor EFTs/EF1B dimerisation" evidence="8">
    <location>
        <begin position="104"/>
        <end position="295"/>
    </location>
</feature>
<keyword evidence="7" id="KW-0732">Signal</keyword>
<evidence type="ECO:0000256" key="2">
    <source>
        <dbReference type="ARBA" id="ARBA00005532"/>
    </source>
</evidence>
<evidence type="ECO:0000256" key="4">
    <source>
        <dbReference type="ARBA" id="ARBA00022917"/>
    </source>
</evidence>
<dbReference type="NCBIfam" id="TIGR00116">
    <property type="entry name" value="tsf"/>
    <property type="match status" value="1"/>
</dbReference>
<dbReference type="SUPFAM" id="SSF54713">
    <property type="entry name" value="Elongation factor Ts (EF-Ts), dimerisation domain"/>
    <property type="match status" value="2"/>
</dbReference>
<reference evidence="9" key="1">
    <citation type="submission" date="2021-01" db="EMBL/GenBank/DDBJ databases">
        <authorList>
            <person name="Corre E."/>
            <person name="Pelletier E."/>
            <person name="Niang G."/>
            <person name="Scheremetjew M."/>
            <person name="Finn R."/>
            <person name="Kale V."/>
            <person name="Holt S."/>
            <person name="Cochrane G."/>
            <person name="Meng A."/>
            <person name="Brown T."/>
            <person name="Cohen L."/>
        </authorList>
    </citation>
    <scope>NUCLEOTIDE SEQUENCE</scope>
    <source>
        <strain evidence="9">MM31A-1</strain>
    </source>
</reference>
<proteinExistence type="inferred from homology"/>
<dbReference type="Gene3D" id="3.30.479.20">
    <property type="entry name" value="Elongation factor Ts, dimerisation domain"/>
    <property type="match status" value="2"/>
</dbReference>
<dbReference type="CDD" id="cd14275">
    <property type="entry name" value="UBA_EF-Ts"/>
    <property type="match status" value="1"/>
</dbReference>
<dbReference type="FunFam" id="1.10.286.20:FF:000001">
    <property type="entry name" value="Elongation factor Ts"/>
    <property type="match status" value="1"/>
</dbReference>
<feature type="chain" id="PRO_5030682613" description="Elongation factor Ts, mitochondrial" evidence="7">
    <location>
        <begin position="18"/>
        <end position="316"/>
    </location>
</feature>
<keyword evidence="3 5" id="KW-0251">Elongation factor</keyword>
<protein>
    <recommendedName>
        <fullName evidence="5">Elongation factor Ts, mitochondrial</fullName>
        <shortName evidence="5">EF-Ts</shortName>
        <shortName evidence="5">EF-TsMt</shortName>
    </recommendedName>
</protein>
<dbReference type="Gene3D" id="1.10.286.20">
    <property type="match status" value="1"/>
</dbReference>
<comment type="subcellular location">
    <subcellularLocation>
        <location evidence="1">Cytoplasm</location>
    </subcellularLocation>
    <subcellularLocation>
        <location evidence="5">Mitochondrion</location>
    </subcellularLocation>
</comment>
<keyword evidence="5" id="KW-0496">Mitochondrion</keyword>
<dbReference type="InterPro" id="IPR018101">
    <property type="entry name" value="Transl_elong_Ts_CS"/>
</dbReference>
<accession>A0A7S3Q4Y6</accession>
<gene>
    <name evidence="9" type="ORF">CDEB00056_LOCUS10959</name>
</gene>
<dbReference type="SUPFAM" id="SSF46934">
    <property type="entry name" value="UBA-like"/>
    <property type="match status" value="1"/>
</dbReference>
<dbReference type="HAMAP" id="MF_00050">
    <property type="entry name" value="EF_Ts"/>
    <property type="match status" value="1"/>
</dbReference>
<dbReference type="FunFam" id="3.30.479.20:FF:000001">
    <property type="entry name" value="Elongation factor Ts"/>
    <property type="match status" value="1"/>
</dbReference>
<feature type="signal peptide" evidence="7">
    <location>
        <begin position="1"/>
        <end position="17"/>
    </location>
</feature>
<evidence type="ECO:0000256" key="7">
    <source>
        <dbReference type="SAM" id="SignalP"/>
    </source>
</evidence>
<dbReference type="PROSITE" id="PS01127">
    <property type="entry name" value="EF_TS_2"/>
    <property type="match status" value="1"/>
</dbReference>
<keyword evidence="4 5" id="KW-0648">Protein biosynthesis</keyword>
<sequence>MKFTATILLLAAATSNAFMPQATPFMRTNTVALNAEVTVASIKELRGLTGAGMMDCKKALIETEGDVEAAIENMRTSGQLKAAKKAAKVAAEGQIIIKSDDDGAVLVEVNCQTDFVAKDGSFLAFAGKVADFAIADKPTIEELKEKFEEDRVALVAKIGENIEVRRVQYVEGEQCSTYIHNGGKIGVVVAGSGDDQVLKNMCMHVCASAPQFLSPSDVADEVIEKERKIQIEVAMNEGKPEDIAEKMVAGRMRKFAGEIALKGQPFVMEPKKSVEEVLKEKKSDITSFIRLEVGEGIVKDDGPSFAEEVAAMAGGN</sequence>
<dbReference type="InterPro" id="IPR014039">
    <property type="entry name" value="Transl_elong_EFTs/EF1B_dimer"/>
</dbReference>